<evidence type="ECO:0000313" key="2">
    <source>
        <dbReference type="WBParaSite" id="jg18632"/>
    </source>
</evidence>
<protein>
    <submittedName>
        <fullName evidence="2">Uncharacterized protein</fullName>
    </submittedName>
</protein>
<organism evidence="1 2">
    <name type="scientific">Ditylenchus dipsaci</name>
    <dbReference type="NCBI Taxonomy" id="166011"/>
    <lineage>
        <taxon>Eukaryota</taxon>
        <taxon>Metazoa</taxon>
        <taxon>Ecdysozoa</taxon>
        <taxon>Nematoda</taxon>
        <taxon>Chromadorea</taxon>
        <taxon>Rhabditida</taxon>
        <taxon>Tylenchina</taxon>
        <taxon>Tylenchomorpha</taxon>
        <taxon>Sphaerularioidea</taxon>
        <taxon>Anguinidae</taxon>
        <taxon>Anguininae</taxon>
        <taxon>Ditylenchus</taxon>
    </lineage>
</organism>
<proteinExistence type="predicted"/>
<accession>A0A915DFA4</accession>
<dbReference type="Proteomes" id="UP000887574">
    <property type="component" value="Unplaced"/>
</dbReference>
<evidence type="ECO:0000313" key="1">
    <source>
        <dbReference type="Proteomes" id="UP000887574"/>
    </source>
</evidence>
<keyword evidence="1" id="KW-1185">Reference proteome</keyword>
<name>A0A915DFA4_9BILA</name>
<dbReference type="AlphaFoldDB" id="A0A915DFA4"/>
<sequence>MAVPGLIMCPAEGLPMLPINNMCSLWACLTADELVLCRNGTDGCAMLVGRPDENTLHLLESFHSYTLRVDPEQHNRLQLVVEPRNAAHSPFSFSTLAFHWTTGSSSNLTLIGKSIVPAPGKSLDLSHSSSQVYINEGVIYKFYRNACFISFLRLPSLAEISFVALQKACGQKNTASGAVGQGIGPKQLNDLLDISVQWF</sequence>
<reference evidence="2" key="1">
    <citation type="submission" date="2022-11" db="UniProtKB">
        <authorList>
            <consortium name="WormBaseParasite"/>
        </authorList>
    </citation>
    <scope>IDENTIFICATION</scope>
</reference>
<dbReference type="WBParaSite" id="jg18632">
    <property type="protein sequence ID" value="jg18632"/>
    <property type="gene ID" value="jg18632"/>
</dbReference>